<dbReference type="GO" id="GO:0050661">
    <property type="term" value="F:NADP binding"/>
    <property type="evidence" value="ECO:0007669"/>
    <property type="project" value="InterPro"/>
</dbReference>
<evidence type="ECO:0000256" key="5">
    <source>
        <dbReference type="ARBA" id="ARBA00022857"/>
    </source>
</evidence>
<evidence type="ECO:0000256" key="2">
    <source>
        <dbReference type="ARBA" id="ARBA00009183"/>
    </source>
</evidence>
<protein>
    <submittedName>
        <fullName evidence="8">FAD/NAD(P)-binding domain-containing protein</fullName>
    </submittedName>
</protein>
<dbReference type="STRING" id="1330018.A0A167IT82"/>
<dbReference type="EMBL" id="KV417306">
    <property type="protein sequence ID" value="KZO92936.1"/>
    <property type="molecule type" value="Genomic_DNA"/>
</dbReference>
<keyword evidence="4" id="KW-0274">FAD</keyword>
<evidence type="ECO:0000256" key="1">
    <source>
        <dbReference type="ARBA" id="ARBA00001974"/>
    </source>
</evidence>
<dbReference type="GO" id="GO:0004499">
    <property type="term" value="F:N,N-dimethylaniline monooxygenase activity"/>
    <property type="evidence" value="ECO:0007669"/>
    <property type="project" value="InterPro"/>
</dbReference>
<dbReference type="SUPFAM" id="SSF51905">
    <property type="entry name" value="FAD/NAD(P)-binding domain"/>
    <property type="match status" value="2"/>
</dbReference>
<dbReference type="Gene3D" id="3.50.50.60">
    <property type="entry name" value="FAD/NAD(P)-binding domain"/>
    <property type="match status" value="1"/>
</dbReference>
<evidence type="ECO:0000313" key="8">
    <source>
        <dbReference type="EMBL" id="KZO92936.1"/>
    </source>
</evidence>
<dbReference type="FunFam" id="3.50.50.60:FF:000023">
    <property type="entry name" value="Dimethylaniline monooxygenase [N-oxide-forming]"/>
    <property type="match status" value="1"/>
</dbReference>
<dbReference type="AlphaFoldDB" id="A0A167IT82"/>
<keyword evidence="6" id="KW-0560">Oxidoreductase</keyword>
<dbReference type="InterPro" id="IPR020946">
    <property type="entry name" value="Flavin_mOase-like"/>
</dbReference>
<evidence type="ECO:0000256" key="6">
    <source>
        <dbReference type="ARBA" id="ARBA00023002"/>
    </source>
</evidence>
<feature type="region of interest" description="Disordered" evidence="7">
    <location>
        <begin position="16"/>
        <end position="38"/>
    </location>
</feature>
<reference evidence="8 9" key="1">
    <citation type="journal article" date="2016" name="Mol. Biol. Evol.">
        <title>Comparative Genomics of Early-Diverging Mushroom-Forming Fungi Provides Insights into the Origins of Lignocellulose Decay Capabilities.</title>
        <authorList>
            <person name="Nagy L.G."/>
            <person name="Riley R."/>
            <person name="Tritt A."/>
            <person name="Adam C."/>
            <person name="Daum C."/>
            <person name="Floudas D."/>
            <person name="Sun H."/>
            <person name="Yadav J.S."/>
            <person name="Pangilinan J."/>
            <person name="Larsson K.H."/>
            <person name="Matsuura K."/>
            <person name="Barry K."/>
            <person name="Labutti K."/>
            <person name="Kuo R."/>
            <person name="Ohm R.A."/>
            <person name="Bhattacharya S.S."/>
            <person name="Shirouzu T."/>
            <person name="Yoshinaga Y."/>
            <person name="Martin F.M."/>
            <person name="Grigoriev I.V."/>
            <person name="Hibbett D.S."/>
        </authorList>
    </citation>
    <scope>NUCLEOTIDE SEQUENCE [LARGE SCALE GENOMIC DNA]</scope>
    <source>
        <strain evidence="8 9">TUFC12733</strain>
    </source>
</reference>
<dbReference type="Pfam" id="PF00743">
    <property type="entry name" value="FMO-like"/>
    <property type="match status" value="1"/>
</dbReference>
<keyword evidence="9" id="KW-1185">Reference proteome</keyword>
<dbReference type="PANTHER" id="PTHR43539:SF68">
    <property type="entry name" value="FLAVIN-BINDING MONOOXYGENASE-LIKE PROTEIN (AFU_ORTHOLOGUE AFUA_4G09220)"/>
    <property type="match status" value="1"/>
</dbReference>
<evidence type="ECO:0000256" key="4">
    <source>
        <dbReference type="ARBA" id="ARBA00022827"/>
    </source>
</evidence>
<keyword evidence="5" id="KW-0521">NADP</keyword>
<gene>
    <name evidence="8" type="ORF">CALVIDRAFT_519747</name>
</gene>
<dbReference type="Pfam" id="PF13738">
    <property type="entry name" value="Pyr_redox_3"/>
    <property type="match status" value="1"/>
</dbReference>
<dbReference type="Proteomes" id="UP000076738">
    <property type="component" value="Unassembled WGS sequence"/>
</dbReference>
<name>A0A167IT82_CALVF</name>
<keyword evidence="3" id="KW-0285">Flavoprotein</keyword>
<dbReference type="InterPro" id="IPR050982">
    <property type="entry name" value="Auxin_biosynth/cation_transpt"/>
</dbReference>
<organism evidence="8 9">
    <name type="scientific">Calocera viscosa (strain TUFC12733)</name>
    <dbReference type="NCBI Taxonomy" id="1330018"/>
    <lineage>
        <taxon>Eukaryota</taxon>
        <taxon>Fungi</taxon>
        <taxon>Dikarya</taxon>
        <taxon>Basidiomycota</taxon>
        <taxon>Agaricomycotina</taxon>
        <taxon>Dacrymycetes</taxon>
        <taxon>Dacrymycetales</taxon>
        <taxon>Dacrymycetaceae</taxon>
        <taxon>Calocera</taxon>
    </lineage>
</organism>
<sequence>MASALLNGHAAATLPNGTAATLTSGKDDPPHGNAVDAPIAPSLELPKIATSLLPPAPLSEEECTAIAQDWLDRLSAILQSGNAPSADELKGVLAHSSAPWWKDHLALTWALRSAHGLPAIAKLLEPVIPVRKPAAPSLSKAAYVPMSSTLQFVRAQFAFETPQAECQGIACLIPEEGEEGEVVWRAWIVFTQMAELKGHLADLERLKVPDEGGNEQEEVDVLIIGAGQAGLQLAAALRTMSFRTLIVDRVPQVGDHWKRVYTSFKLHLSKYYCQLAYHPWPESTPFFPKIKDIAGFLDEYSRDLHLNVLLQSEVKGAEFDKAKSAWEVTISVGGKEKTVKAEHLVFATGLSGYTAMMPTVPGKENFKGEVMHSLDYRAGEKYKGKHAIVVGTACSGHDIAADLYANGAASVTMIQRKATMVFAEKGFRAATGAMYHENGPPLEYADRLGEVMPNQLTKLLMAQHPPTDEYVAIEAGLEKRGFRLLERDLGHIIFERGGGHYLDVGCSQLIVDGKIGVKSGVPLKSFTETALVFEDGTELPADVVVFATGYSHLSLREGVQKLLGAEATRGLSDVWGLDKEGHAKGVYRDSGVPNLWLAAGPFPFTRYNSKLLAMQIVASHFGLLQDRFDV</sequence>
<evidence type="ECO:0000313" key="9">
    <source>
        <dbReference type="Proteomes" id="UP000076738"/>
    </source>
</evidence>
<accession>A0A167IT82</accession>
<dbReference type="PANTHER" id="PTHR43539">
    <property type="entry name" value="FLAVIN-BINDING MONOOXYGENASE-LIKE PROTEIN (AFU_ORTHOLOGUE AFUA_4G09220)"/>
    <property type="match status" value="1"/>
</dbReference>
<proteinExistence type="inferred from homology"/>
<dbReference type="GO" id="GO:0050660">
    <property type="term" value="F:flavin adenine dinucleotide binding"/>
    <property type="evidence" value="ECO:0007669"/>
    <property type="project" value="InterPro"/>
</dbReference>
<comment type="similarity">
    <text evidence="2">Belongs to the FMO family.</text>
</comment>
<comment type="cofactor">
    <cofactor evidence="1">
        <name>FAD</name>
        <dbReference type="ChEBI" id="CHEBI:57692"/>
    </cofactor>
</comment>
<dbReference type="InterPro" id="IPR036188">
    <property type="entry name" value="FAD/NAD-bd_sf"/>
</dbReference>
<evidence type="ECO:0000256" key="3">
    <source>
        <dbReference type="ARBA" id="ARBA00022630"/>
    </source>
</evidence>
<dbReference type="OrthoDB" id="74360at2759"/>
<evidence type="ECO:0000256" key="7">
    <source>
        <dbReference type="SAM" id="MobiDB-lite"/>
    </source>
</evidence>